<feature type="region of interest" description="Disordered" evidence="1">
    <location>
        <begin position="1"/>
        <end position="28"/>
    </location>
</feature>
<evidence type="ECO:0000256" key="1">
    <source>
        <dbReference type="SAM" id="MobiDB-lite"/>
    </source>
</evidence>
<dbReference type="PANTHER" id="PTHR13497:SF3">
    <property type="entry name" value="HISTONE DEACETYLASE COMPLEX SUBUNIT SAP130"/>
    <property type="match status" value="1"/>
</dbReference>
<dbReference type="EMBL" id="IACK01016409">
    <property type="protein sequence ID" value="LAA70436.1"/>
    <property type="molecule type" value="Transcribed_RNA"/>
</dbReference>
<reference evidence="2" key="2">
    <citation type="submission" date="2017-11" db="EMBL/GenBank/DDBJ databases">
        <title>Coralsnake Venomics: Analyses of Venom Gland Transcriptomes and Proteomes of Six Brazilian Taxa.</title>
        <authorList>
            <person name="Aird S.D."/>
            <person name="Jorge da Silva N."/>
            <person name="Qiu L."/>
            <person name="Villar-Briones A."/>
            <person name="Aparecida-Saddi V."/>
            <person name="Campos-Telles M.P."/>
            <person name="Grau M."/>
            <person name="Mikheyev A.S."/>
        </authorList>
    </citation>
    <scope>NUCLEOTIDE SEQUENCE</scope>
    <source>
        <tissue evidence="2">Venom_gland</tissue>
    </source>
</reference>
<sequence>MSSQQFPRTGVAPPTLGPAPLISTSGPAGLINPATTVVSDEPNRELEVTPRDHVVPAGSLQSREEKQETVVVRPYPQVQVLTQHHTVPSGVPVTVAAPPTHLAPAVPLNFPEGLIKVMETNFVYYNCKYFSLTLAFDAIGIFSYADLSQIINLDFF</sequence>
<name>A0A2D4HEU2_MICLE</name>
<proteinExistence type="predicted"/>
<dbReference type="GO" id="GO:0070822">
    <property type="term" value="C:Sin3-type complex"/>
    <property type="evidence" value="ECO:0007669"/>
    <property type="project" value="TreeGrafter"/>
</dbReference>
<dbReference type="AlphaFoldDB" id="A0A2D4HEU2"/>
<organism evidence="2">
    <name type="scientific">Micrurus lemniscatus lemniscatus</name>
    <dbReference type="NCBI Taxonomy" id="129467"/>
    <lineage>
        <taxon>Eukaryota</taxon>
        <taxon>Metazoa</taxon>
        <taxon>Chordata</taxon>
        <taxon>Craniata</taxon>
        <taxon>Vertebrata</taxon>
        <taxon>Euteleostomi</taxon>
        <taxon>Lepidosauria</taxon>
        <taxon>Squamata</taxon>
        <taxon>Bifurcata</taxon>
        <taxon>Unidentata</taxon>
        <taxon>Episquamata</taxon>
        <taxon>Toxicofera</taxon>
        <taxon>Serpentes</taxon>
        <taxon>Colubroidea</taxon>
        <taxon>Elapidae</taxon>
        <taxon>Elapinae</taxon>
        <taxon>Micrurus</taxon>
    </lineage>
</organism>
<dbReference type="InterPro" id="IPR024137">
    <property type="entry name" value="His_deAcase_cplx_SAP130"/>
</dbReference>
<dbReference type="PANTHER" id="PTHR13497">
    <property type="entry name" value="HISTONE DEACETYLASE COMPLEX SUBUNIT SAP130"/>
    <property type="match status" value="1"/>
</dbReference>
<dbReference type="GO" id="GO:0000122">
    <property type="term" value="P:negative regulation of transcription by RNA polymerase II"/>
    <property type="evidence" value="ECO:0007669"/>
    <property type="project" value="TreeGrafter"/>
</dbReference>
<evidence type="ECO:0000313" key="2">
    <source>
        <dbReference type="EMBL" id="LAA70436.1"/>
    </source>
</evidence>
<reference evidence="2" key="1">
    <citation type="submission" date="2017-07" db="EMBL/GenBank/DDBJ databases">
        <authorList>
            <person name="Mikheyev A."/>
            <person name="Grau M."/>
        </authorList>
    </citation>
    <scope>NUCLEOTIDE SEQUENCE</scope>
    <source>
        <tissue evidence="2">Venom_gland</tissue>
    </source>
</reference>
<accession>A0A2D4HEU2</accession>
<protein>
    <submittedName>
        <fullName evidence="2">Uncharacterized protein</fullName>
    </submittedName>
</protein>